<name>M7BRZ5_CHEMY</name>
<proteinExistence type="predicted"/>
<evidence type="ECO:0000313" key="2">
    <source>
        <dbReference type="EMBL" id="EMP39984.1"/>
    </source>
</evidence>
<evidence type="ECO:0000313" key="3">
    <source>
        <dbReference type="Proteomes" id="UP000031443"/>
    </source>
</evidence>
<dbReference type="Proteomes" id="UP000031443">
    <property type="component" value="Unassembled WGS sequence"/>
</dbReference>
<keyword evidence="3" id="KW-1185">Reference proteome</keyword>
<protein>
    <submittedName>
        <fullName evidence="2">Uncharacterized protein</fullName>
    </submittedName>
</protein>
<gene>
    <name evidence="2" type="ORF">UY3_02782</name>
</gene>
<feature type="region of interest" description="Disordered" evidence="1">
    <location>
        <begin position="1"/>
        <end position="40"/>
    </location>
</feature>
<sequence length="118" mass="12954">MGAAGSGSQHIPRPAPLPTAPIDLDRQTAANGSSNRPNLRTQQVLGTVLNMEPTVVHDDLISWNDALQAPEYTMWTDVNQQQASSKDSKMMLLVKQVSEEALQQEPYLEELSDALPEE</sequence>
<dbReference type="AlphaFoldDB" id="M7BRZ5"/>
<dbReference type="EMBL" id="KB515029">
    <property type="protein sequence ID" value="EMP39984.1"/>
    <property type="molecule type" value="Genomic_DNA"/>
</dbReference>
<organism evidence="2 3">
    <name type="scientific">Chelonia mydas</name>
    <name type="common">Green sea-turtle</name>
    <name type="synonym">Chelonia agassizi</name>
    <dbReference type="NCBI Taxonomy" id="8469"/>
    <lineage>
        <taxon>Eukaryota</taxon>
        <taxon>Metazoa</taxon>
        <taxon>Chordata</taxon>
        <taxon>Craniata</taxon>
        <taxon>Vertebrata</taxon>
        <taxon>Euteleostomi</taxon>
        <taxon>Archelosauria</taxon>
        <taxon>Testudinata</taxon>
        <taxon>Testudines</taxon>
        <taxon>Cryptodira</taxon>
        <taxon>Durocryptodira</taxon>
        <taxon>Americhelydia</taxon>
        <taxon>Chelonioidea</taxon>
        <taxon>Cheloniidae</taxon>
        <taxon>Chelonia</taxon>
    </lineage>
</organism>
<accession>M7BRZ5</accession>
<reference evidence="3" key="1">
    <citation type="journal article" date="2013" name="Nat. Genet.">
        <title>The draft genomes of soft-shell turtle and green sea turtle yield insights into the development and evolution of the turtle-specific body plan.</title>
        <authorList>
            <person name="Wang Z."/>
            <person name="Pascual-Anaya J."/>
            <person name="Zadissa A."/>
            <person name="Li W."/>
            <person name="Niimura Y."/>
            <person name="Huang Z."/>
            <person name="Li C."/>
            <person name="White S."/>
            <person name="Xiong Z."/>
            <person name="Fang D."/>
            <person name="Wang B."/>
            <person name="Ming Y."/>
            <person name="Chen Y."/>
            <person name="Zheng Y."/>
            <person name="Kuraku S."/>
            <person name="Pignatelli M."/>
            <person name="Herrero J."/>
            <person name="Beal K."/>
            <person name="Nozawa M."/>
            <person name="Li Q."/>
            <person name="Wang J."/>
            <person name="Zhang H."/>
            <person name="Yu L."/>
            <person name="Shigenobu S."/>
            <person name="Wang J."/>
            <person name="Liu J."/>
            <person name="Flicek P."/>
            <person name="Searle S."/>
            <person name="Wang J."/>
            <person name="Kuratani S."/>
            <person name="Yin Y."/>
            <person name="Aken B."/>
            <person name="Zhang G."/>
            <person name="Irie N."/>
        </authorList>
    </citation>
    <scope>NUCLEOTIDE SEQUENCE [LARGE SCALE GENOMIC DNA]</scope>
</reference>
<evidence type="ECO:0000256" key="1">
    <source>
        <dbReference type="SAM" id="MobiDB-lite"/>
    </source>
</evidence>
<feature type="compositionally biased region" description="Polar residues" evidence="1">
    <location>
        <begin position="28"/>
        <end position="40"/>
    </location>
</feature>